<name>A0A096M8D8_POEFO</name>
<dbReference type="KEGG" id="pfor:103156577"/>
<dbReference type="STRING" id="48698.ENSPFOP00000027679"/>
<dbReference type="OrthoDB" id="10053624at2759"/>
<reference evidence="3" key="2">
    <citation type="submission" date="2025-08" db="UniProtKB">
        <authorList>
            <consortium name="Ensembl"/>
        </authorList>
    </citation>
    <scope>IDENTIFICATION</scope>
</reference>
<feature type="region of interest" description="Disordered" evidence="1">
    <location>
        <begin position="1"/>
        <end position="213"/>
    </location>
</feature>
<dbReference type="eggNOG" id="ENOG502RZCM">
    <property type="taxonomic scope" value="Eukaryota"/>
</dbReference>
<dbReference type="InterPro" id="IPR003892">
    <property type="entry name" value="CUE"/>
</dbReference>
<evidence type="ECO:0000256" key="1">
    <source>
        <dbReference type="SAM" id="MobiDB-lite"/>
    </source>
</evidence>
<dbReference type="EMBL" id="AYCK01019534">
    <property type="status" value="NOT_ANNOTATED_CDS"/>
    <property type="molecule type" value="Genomic_DNA"/>
</dbReference>
<dbReference type="CTD" id="94240"/>
<dbReference type="GO" id="GO:0043130">
    <property type="term" value="F:ubiquitin binding"/>
    <property type="evidence" value="ECO:0007669"/>
    <property type="project" value="InterPro"/>
</dbReference>
<reference evidence="4" key="1">
    <citation type="submission" date="2013-10" db="EMBL/GenBank/DDBJ databases">
        <authorList>
            <person name="Schartl M."/>
            <person name="Warren W."/>
        </authorList>
    </citation>
    <scope>NUCLEOTIDE SEQUENCE [LARGE SCALE GENOMIC DNA]</scope>
    <source>
        <strain evidence="4">female</strain>
    </source>
</reference>
<accession>A0A096M8D8</accession>
<evidence type="ECO:0000259" key="2">
    <source>
        <dbReference type="PROSITE" id="PS51140"/>
    </source>
</evidence>
<dbReference type="CDD" id="cd14279">
    <property type="entry name" value="CUE"/>
    <property type="match status" value="1"/>
</dbReference>
<dbReference type="InterPro" id="IPR026185">
    <property type="entry name" value="EPSTI1"/>
</dbReference>
<dbReference type="GeneID" id="103156577"/>
<dbReference type="PROSITE" id="PS51140">
    <property type="entry name" value="CUE"/>
    <property type="match status" value="1"/>
</dbReference>
<dbReference type="AlphaFoldDB" id="A0A096M8D8"/>
<keyword evidence="4" id="KW-1185">Reference proteome</keyword>
<organism evidence="3 4">
    <name type="scientific">Poecilia formosa</name>
    <name type="common">Amazon molly</name>
    <name type="synonym">Limia formosa</name>
    <dbReference type="NCBI Taxonomy" id="48698"/>
    <lineage>
        <taxon>Eukaryota</taxon>
        <taxon>Metazoa</taxon>
        <taxon>Chordata</taxon>
        <taxon>Craniata</taxon>
        <taxon>Vertebrata</taxon>
        <taxon>Euteleostomi</taxon>
        <taxon>Actinopterygii</taxon>
        <taxon>Neopterygii</taxon>
        <taxon>Teleostei</taxon>
        <taxon>Neoteleostei</taxon>
        <taxon>Acanthomorphata</taxon>
        <taxon>Ovalentaria</taxon>
        <taxon>Atherinomorphae</taxon>
        <taxon>Cyprinodontiformes</taxon>
        <taxon>Poeciliidae</taxon>
        <taxon>Poeciliinae</taxon>
        <taxon>Poecilia</taxon>
    </lineage>
</organism>
<feature type="compositionally biased region" description="Basic and acidic residues" evidence="1">
    <location>
        <begin position="127"/>
        <end position="181"/>
    </location>
</feature>
<evidence type="ECO:0000313" key="4">
    <source>
        <dbReference type="Proteomes" id="UP000028760"/>
    </source>
</evidence>
<evidence type="ECO:0000313" key="3">
    <source>
        <dbReference type="Ensembl" id="ENSPFOP00000027679.1"/>
    </source>
</evidence>
<feature type="compositionally biased region" description="Basic and acidic residues" evidence="1">
    <location>
        <begin position="252"/>
        <end position="266"/>
    </location>
</feature>
<dbReference type="EMBL" id="AYCK01019533">
    <property type="status" value="NOT_ANNOTATED_CDS"/>
    <property type="molecule type" value="Genomic_DNA"/>
</dbReference>
<dbReference type="EMBL" id="AYCK01019535">
    <property type="status" value="NOT_ANNOTATED_CDS"/>
    <property type="molecule type" value="Genomic_DNA"/>
</dbReference>
<feature type="compositionally biased region" description="Polar residues" evidence="1">
    <location>
        <begin position="50"/>
        <end position="64"/>
    </location>
</feature>
<dbReference type="Proteomes" id="UP000028760">
    <property type="component" value="Unassembled WGS sequence"/>
</dbReference>
<dbReference type="Ensembl" id="ENSPFOT00000022111.1">
    <property type="protein sequence ID" value="ENSPFOP00000027679.1"/>
    <property type="gene ID" value="ENSPFOG00000023478.1"/>
</dbReference>
<feature type="domain" description="CUE" evidence="2">
    <location>
        <begin position="299"/>
        <end position="342"/>
    </location>
</feature>
<feature type="compositionally biased region" description="Basic and acidic residues" evidence="1">
    <location>
        <begin position="69"/>
        <end position="88"/>
    </location>
</feature>
<dbReference type="RefSeq" id="XP_007578752.1">
    <property type="nucleotide sequence ID" value="XM_007578690.2"/>
</dbReference>
<dbReference type="PANTHER" id="PTHR22529">
    <property type="entry name" value="EPITHELIAL-STROMAL INTERACTION PROTEIN 1"/>
    <property type="match status" value="1"/>
</dbReference>
<dbReference type="OMA" id="HRRVNQA"/>
<reference evidence="3" key="3">
    <citation type="submission" date="2025-09" db="UniProtKB">
        <authorList>
            <consortium name="Ensembl"/>
        </authorList>
    </citation>
    <scope>IDENTIFICATION</scope>
</reference>
<dbReference type="PANTHER" id="PTHR22529:SF1">
    <property type="entry name" value="EPITHELIAL-STROMAL INTERACTION PROTEIN 1"/>
    <property type="match status" value="1"/>
</dbReference>
<feature type="compositionally biased region" description="Polar residues" evidence="1">
    <location>
        <begin position="1"/>
        <end position="21"/>
    </location>
</feature>
<protein>
    <submittedName>
        <fullName evidence="3">Epithelial stromal interaction 1</fullName>
    </submittedName>
</protein>
<proteinExistence type="predicted"/>
<sequence>MDPQPNQVNSRGRNYPSQSAAGASGEEPQARHMDGQTPAVGRQPAADRQPQYSGAFTVIPPNQTRRSKNKEMAQRETEELQRYKEAHRPGPLHLAPERLGGGDVTIAEARQRQFTNQRGSSLQKKLKKEDMDKRKRQEEEEEWQKMKATQREKAERLELKRRQEDQRRRELFHSDQTRKNDSFLQNLERAAAPSGGAAHTSTTNKVSDQEAGKLTRSMEELQLEHRRVNQAFLDKLECNARGTEVEASSCSSREEERPRLTPDDHRRHAAAGRVALTHPEPGPERRCSDWTEETDPQADRDWNLMKLVNIFPDCSRDFVQDILTQCNGDYEQACALLVSTLT</sequence>
<dbReference type="InterPro" id="IPR009060">
    <property type="entry name" value="UBA-like_sf"/>
</dbReference>
<feature type="region of interest" description="Disordered" evidence="1">
    <location>
        <begin position="244"/>
        <end position="266"/>
    </location>
</feature>
<feature type="compositionally biased region" description="Polar residues" evidence="1">
    <location>
        <begin position="112"/>
        <end position="123"/>
    </location>
</feature>
<dbReference type="SUPFAM" id="SSF46934">
    <property type="entry name" value="UBA-like"/>
    <property type="match status" value="1"/>
</dbReference>
<dbReference type="GeneTree" id="ENSGT00390000013820"/>